<dbReference type="WBParaSite" id="PSAMB.scaffold8609size6027.g31584.t1">
    <property type="protein sequence ID" value="PSAMB.scaffold8609size6027.g31584.t1"/>
    <property type="gene ID" value="PSAMB.scaffold8609size6027.g31584"/>
</dbReference>
<dbReference type="PANTHER" id="PTHR46556:SF1">
    <property type="entry name" value="PLECKSTRIN HOMOLOGY DOMAIN-CONTAINING FAMILY M MEMBER 2"/>
    <property type="match status" value="1"/>
</dbReference>
<dbReference type="PANTHER" id="PTHR46556">
    <property type="entry name" value="PLECKSTRIN HOMOLOGY DOMAIN-CONTAINING FAMILY M MEMBER 2"/>
    <property type="match status" value="1"/>
</dbReference>
<sequence>DFDETLRRRLTAVKIDQASNFSDSLDMERGEKKVDLAKEEPKENGVTDGGAGDWKAPDCPEGEIMLESGQIVRLAVQVFVQEGERFYKLFRVYLHHNTGASLMRWLLLTNYAIYLLTRTAGGDTFALAAANRPDEQAEHANLERSDSKEHDLNYEIDKMTPLQQIDYISVGLCSQLFTVVVRDKTKSLTICTASELQTRSILSSLELAVRRCSTGRLEPPSVLTDATPQRLMLMKWAKSELDTPNLDIVAYTLVYWRTTPTGESDSSSAQMASRAGYLYHRRHFPKAWLQTNSDWQQSYFMLQGQKLYQFSDSSCKFGEKVFDLRHDIAGCRETQLKDHQNAFEFVLPNEEETMHFSCQTKHEAQQWTQAVLLALSTAGGTDEDDVYVASFLLLTTTHLLLGQESTSYGFVRTLACLALNQLDRVLVVRTDEQNAIAITPTDSKQRYWLLFRTAVELDRIIQLLRDKASVNAVETAQDSHDDSLISSTESTRVVEQCLEMADVWRTCTQF</sequence>
<evidence type="ECO:0000259" key="4">
    <source>
        <dbReference type="PROSITE" id="PS50003"/>
    </source>
</evidence>
<organism evidence="5 6">
    <name type="scientific">Plectus sambesii</name>
    <dbReference type="NCBI Taxonomy" id="2011161"/>
    <lineage>
        <taxon>Eukaryota</taxon>
        <taxon>Metazoa</taxon>
        <taxon>Ecdysozoa</taxon>
        <taxon>Nematoda</taxon>
        <taxon>Chromadorea</taxon>
        <taxon>Plectida</taxon>
        <taxon>Plectina</taxon>
        <taxon>Plectoidea</taxon>
        <taxon>Plectidae</taxon>
        <taxon>Plectus</taxon>
    </lineage>
</organism>
<dbReference type="InterPro" id="IPR001849">
    <property type="entry name" value="PH_domain"/>
</dbReference>
<dbReference type="InterPro" id="IPR053015">
    <property type="entry name" value="PH_domain-containing_M2"/>
</dbReference>
<feature type="compositionally biased region" description="Basic and acidic residues" evidence="3">
    <location>
        <begin position="26"/>
        <end position="45"/>
    </location>
</feature>
<dbReference type="Pfam" id="PF23142">
    <property type="entry name" value="PH_PLEKHM2"/>
    <property type="match status" value="2"/>
</dbReference>
<protein>
    <submittedName>
        <fullName evidence="6">PH domain-containing protein</fullName>
    </submittedName>
</protein>
<dbReference type="GO" id="GO:0032880">
    <property type="term" value="P:regulation of protein localization"/>
    <property type="evidence" value="ECO:0007669"/>
    <property type="project" value="TreeGrafter"/>
</dbReference>
<dbReference type="Pfam" id="PF00169">
    <property type="entry name" value="PH"/>
    <property type="match status" value="1"/>
</dbReference>
<feature type="region of interest" description="Disordered" evidence="3">
    <location>
        <begin position="24"/>
        <end position="58"/>
    </location>
</feature>
<dbReference type="SMART" id="SM00233">
    <property type="entry name" value="PH"/>
    <property type="match status" value="1"/>
</dbReference>
<dbReference type="SUPFAM" id="SSF50729">
    <property type="entry name" value="PH domain-like"/>
    <property type="match status" value="1"/>
</dbReference>
<feature type="domain" description="PH" evidence="4">
    <location>
        <begin position="271"/>
        <end position="376"/>
    </location>
</feature>
<keyword evidence="5" id="KW-1185">Reference proteome</keyword>
<proteinExistence type="predicted"/>
<dbReference type="InterPro" id="IPR057288">
    <property type="entry name" value="PH_PLEKHM2"/>
</dbReference>
<keyword evidence="2" id="KW-0963">Cytoplasm</keyword>
<evidence type="ECO:0000256" key="1">
    <source>
        <dbReference type="ARBA" id="ARBA00004496"/>
    </source>
</evidence>
<dbReference type="GO" id="GO:0007030">
    <property type="term" value="P:Golgi organization"/>
    <property type="evidence" value="ECO:0007669"/>
    <property type="project" value="TreeGrafter"/>
</dbReference>
<name>A0A914XJ36_9BILA</name>
<dbReference type="GO" id="GO:0019894">
    <property type="term" value="F:kinesin binding"/>
    <property type="evidence" value="ECO:0007669"/>
    <property type="project" value="TreeGrafter"/>
</dbReference>
<dbReference type="PROSITE" id="PS50003">
    <property type="entry name" value="PH_DOMAIN"/>
    <property type="match status" value="1"/>
</dbReference>
<dbReference type="GO" id="GO:0010008">
    <property type="term" value="C:endosome membrane"/>
    <property type="evidence" value="ECO:0007669"/>
    <property type="project" value="TreeGrafter"/>
</dbReference>
<dbReference type="InterPro" id="IPR011993">
    <property type="entry name" value="PH-like_dom_sf"/>
</dbReference>
<reference evidence="6" key="1">
    <citation type="submission" date="2022-11" db="UniProtKB">
        <authorList>
            <consortium name="WormBaseParasite"/>
        </authorList>
    </citation>
    <scope>IDENTIFICATION</scope>
</reference>
<accession>A0A914XJ36</accession>
<dbReference type="AlphaFoldDB" id="A0A914XJ36"/>
<evidence type="ECO:0000313" key="5">
    <source>
        <dbReference type="Proteomes" id="UP000887566"/>
    </source>
</evidence>
<dbReference type="Proteomes" id="UP000887566">
    <property type="component" value="Unplaced"/>
</dbReference>
<evidence type="ECO:0000313" key="6">
    <source>
        <dbReference type="WBParaSite" id="PSAMB.scaffold8609size6027.g31584.t1"/>
    </source>
</evidence>
<evidence type="ECO:0000256" key="2">
    <source>
        <dbReference type="ARBA" id="ARBA00022490"/>
    </source>
</evidence>
<comment type="subcellular location">
    <subcellularLocation>
        <location evidence="1">Cytoplasm</location>
    </subcellularLocation>
</comment>
<evidence type="ECO:0000256" key="3">
    <source>
        <dbReference type="SAM" id="MobiDB-lite"/>
    </source>
</evidence>
<dbReference type="Gene3D" id="2.30.29.30">
    <property type="entry name" value="Pleckstrin-homology domain (PH domain)/Phosphotyrosine-binding domain (PTB)"/>
    <property type="match status" value="1"/>
</dbReference>
<dbReference type="GO" id="GO:0032418">
    <property type="term" value="P:lysosome localization"/>
    <property type="evidence" value="ECO:0007669"/>
    <property type="project" value="TreeGrafter"/>
</dbReference>